<dbReference type="EMBL" id="RWGY01000039">
    <property type="protein sequence ID" value="TVU10612.1"/>
    <property type="molecule type" value="Genomic_DNA"/>
</dbReference>
<dbReference type="AlphaFoldDB" id="A0A5J9TH42"/>
<feature type="non-terminal residue" evidence="1">
    <location>
        <position position="1"/>
    </location>
</feature>
<evidence type="ECO:0000313" key="1">
    <source>
        <dbReference type="EMBL" id="TVU10612.1"/>
    </source>
</evidence>
<organism evidence="1 2">
    <name type="scientific">Eragrostis curvula</name>
    <name type="common">weeping love grass</name>
    <dbReference type="NCBI Taxonomy" id="38414"/>
    <lineage>
        <taxon>Eukaryota</taxon>
        <taxon>Viridiplantae</taxon>
        <taxon>Streptophyta</taxon>
        <taxon>Embryophyta</taxon>
        <taxon>Tracheophyta</taxon>
        <taxon>Spermatophyta</taxon>
        <taxon>Magnoliopsida</taxon>
        <taxon>Liliopsida</taxon>
        <taxon>Poales</taxon>
        <taxon>Poaceae</taxon>
        <taxon>PACMAD clade</taxon>
        <taxon>Chloridoideae</taxon>
        <taxon>Eragrostideae</taxon>
        <taxon>Eragrostidinae</taxon>
        <taxon>Eragrostis</taxon>
    </lineage>
</organism>
<keyword evidence="2" id="KW-1185">Reference proteome</keyword>
<sequence>MEQDDRKASMCAWHLTRSPLFSSRHLRSASTSQDAAAVAFFPSPVPLTALVPATGVDGAAAGSIAAHHNHSPPHVAEQHITTTRLLAAFTIIGYG</sequence>
<proteinExistence type="predicted"/>
<evidence type="ECO:0000313" key="2">
    <source>
        <dbReference type="Proteomes" id="UP000324897"/>
    </source>
</evidence>
<dbReference type="Gramene" id="TVU10612">
    <property type="protein sequence ID" value="TVU10612"/>
    <property type="gene ID" value="EJB05_44155"/>
</dbReference>
<dbReference type="Proteomes" id="UP000324897">
    <property type="component" value="Chromosome 3"/>
</dbReference>
<accession>A0A5J9TH42</accession>
<comment type="caution">
    <text evidence="1">The sequence shown here is derived from an EMBL/GenBank/DDBJ whole genome shotgun (WGS) entry which is preliminary data.</text>
</comment>
<reference evidence="1 2" key="1">
    <citation type="journal article" date="2019" name="Sci. Rep.">
        <title>A high-quality genome of Eragrostis curvula grass provides insights into Poaceae evolution and supports new strategies to enhance forage quality.</title>
        <authorList>
            <person name="Carballo J."/>
            <person name="Santos B.A.C.M."/>
            <person name="Zappacosta D."/>
            <person name="Garbus I."/>
            <person name="Selva J.P."/>
            <person name="Gallo C.A."/>
            <person name="Diaz A."/>
            <person name="Albertini E."/>
            <person name="Caccamo M."/>
            <person name="Echenique V."/>
        </authorList>
    </citation>
    <scope>NUCLEOTIDE SEQUENCE [LARGE SCALE GENOMIC DNA]</scope>
    <source>
        <strain evidence="2">cv. Victoria</strain>
        <tissue evidence="1">Leaf</tissue>
    </source>
</reference>
<name>A0A5J9TH42_9POAL</name>
<protein>
    <submittedName>
        <fullName evidence="1">Uncharacterized protein</fullName>
    </submittedName>
</protein>
<gene>
    <name evidence="1" type="ORF">EJB05_44155</name>
</gene>